<gene>
    <name evidence="1" type="ORF">ALP92_103939</name>
</gene>
<sequence>MKPVRLFEPSASADDVFSEVLSAGIAGVHGGRVSVRGLAGQVGRLAEREGVCVSQDDGYISAGQTYNHARAELAYMYDQNKFDEDGALQAVIEAFEKSHPSTD</sequence>
<accession>A0A3M4SFF2</accession>
<proteinExistence type="predicted"/>
<evidence type="ECO:0000313" key="1">
    <source>
        <dbReference type="EMBL" id="RMR13684.1"/>
    </source>
</evidence>
<dbReference type="EMBL" id="RBRQ01000069">
    <property type="protein sequence ID" value="RMR13684.1"/>
    <property type="molecule type" value="Genomic_DNA"/>
</dbReference>
<dbReference type="RefSeq" id="WP_122282729.1">
    <property type="nucleotide sequence ID" value="NZ_RBRQ01000069.1"/>
</dbReference>
<organism evidence="1 2">
    <name type="scientific">Pseudomonas syringae pv. primulae</name>
    <dbReference type="NCBI Taxonomy" id="251707"/>
    <lineage>
        <taxon>Bacteria</taxon>
        <taxon>Pseudomonadati</taxon>
        <taxon>Pseudomonadota</taxon>
        <taxon>Gammaproteobacteria</taxon>
        <taxon>Pseudomonadales</taxon>
        <taxon>Pseudomonadaceae</taxon>
        <taxon>Pseudomonas</taxon>
    </lineage>
</organism>
<evidence type="ECO:0000313" key="2">
    <source>
        <dbReference type="Proteomes" id="UP000276615"/>
    </source>
</evidence>
<name>A0A3M4SFF2_9PSED</name>
<protein>
    <submittedName>
        <fullName evidence="1">Uncharacterized protein</fullName>
    </submittedName>
</protein>
<comment type="caution">
    <text evidence="1">The sequence shown here is derived from an EMBL/GenBank/DDBJ whole genome shotgun (WGS) entry which is preliminary data.</text>
</comment>
<dbReference type="Proteomes" id="UP000276615">
    <property type="component" value="Unassembled WGS sequence"/>
</dbReference>
<dbReference type="AlphaFoldDB" id="A0A3M4SFF2"/>
<reference evidence="1 2" key="1">
    <citation type="submission" date="2018-08" db="EMBL/GenBank/DDBJ databases">
        <title>Recombination of ecologically and evolutionarily significant loci maintains genetic cohesion in the Pseudomonas syringae species complex.</title>
        <authorList>
            <person name="Dillon M."/>
            <person name="Thakur S."/>
            <person name="Almeida R.N.D."/>
            <person name="Weir B.S."/>
            <person name="Guttman D.S."/>
        </authorList>
    </citation>
    <scope>NUCLEOTIDE SEQUENCE [LARGE SCALE GENOMIC DNA]</scope>
    <source>
        <strain evidence="1 2">ICMP 8670</strain>
    </source>
</reference>